<dbReference type="InterPro" id="IPR031962">
    <property type="entry name" value="DUF4781"/>
</dbReference>
<sequence length="725" mass="83695">MASRDGHSTWRPNFGRSEKSKVSEISYASHDGNYTPAIQILTTDENVIKIIEQYENGPTLDDVLCGEEHEDMLMFVFSVTGKTRGGKSFLLNLAAKYLEHQGHESWMTGKIPNVFEWKGGKDSITRGLCICPKIYKPRNLRGEKIGILLMDNQGLFDGEAEDGVSVAMSGISTAISSYQIYNIKEKIGSDNLEAIWRFLVKDSNEGEVDQSKTCLMFVIRDYIEENYGLANGQQYIEQEQNRGTSENKRMWESLLQQFPNIKCLPLPHPGIKVTKKSFEGNLNEIDEEFMSEINKFFNEIFNPKTLNAEREKQNLNFLTGSQIYNCLMTCNGTLANSNCSFLSIFTEHGNQEKLKTMETSFQSRLKMYVNNPSRIAVFMDTFLTDARPRFKGNSATEYCAKLEMFMVQKANITLQEWMVNRYEDKIRDVCIKETDTILHTILWPFMKSNLNLFVGSKEDKQASSDFVAKKAADIYYKKLSEEKVEDFKSRCMNKTIHELAGYGYQYINDNFRQNLDFTVPQCSKTIWLKYKFELQENIERILLMIIAQITKQNIEWLQKATKQQYEHFEVLTWGDNGCNEIKWHFKPKNEESLKKVIAYALFKNCQKLSAYNKHQSESIQKIADKIINDHPYDSINLSVIFVVYHDNTNDKDINDPVFKVQTSSGIVFVDSVARVYENWEDYMETNQLPKCVYCYPLQGEYSKGHGFRVGFAYSPACDNMKTVLS</sequence>
<dbReference type="PANTHER" id="PTHR10751">
    <property type="entry name" value="GUANYLATE BINDING PROTEIN"/>
    <property type="match status" value="1"/>
</dbReference>
<comment type="similarity">
    <text evidence="3">Belongs to the TRAFAC class dynamin-like GTPase superfamily. GB1/RHD3 GTPase family.</text>
</comment>
<protein>
    <recommendedName>
        <fullName evidence="4">GB1/RHD3-type G domain-containing protein</fullName>
    </recommendedName>
</protein>
<dbReference type="PROSITE" id="PS51715">
    <property type="entry name" value="G_GB1_RHD3"/>
    <property type="match status" value="1"/>
</dbReference>
<keyword evidence="1" id="KW-0547">Nucleotide-binding</keyword>
<dbReference type="Gene3D" id="3.40.50.300">
    <property type="entry name" value="P-loop containing nucleotide triphosphate hydrolases"/>
    <property type="match status" value="1"/>
</dbReference>
<dbReference type="AlphaFoldDB" id="A0A1B6G7R4"/>
<proteinExistence type="inferred from homology"/>
<reference evidence="5" key="1">
    <citation type="submission" date="2015-11" db="EMBL/GenBank/DDBJ databases">
        <title>De novo transcriptome assembly of four potential Pierce s Disease insect vectors from Arizona vineyards.</title>
        <authorList>
            <person name="Tassone E.E."/>
        </authorList>
    </citation>
    <scope>NUCLEOTIDE SEQUENCE</scope>
</reference>
<evidence type="ECO:0000313" key="5">
    <source>
        <dbReference type="EMBL" id="JAS58486.1"/>
    </source>
</evidence>
<evidence type="ECO:0000259" key="4">
    <source>
        <dbReference type="PROSITE" id="PS51715"/>
    </source>
</evidence>
<dbReference type="EMBL" id="GECZ01011283">
    <property type="protein sequence ID" value="JAS58486.1"/>
    <property type="molecule type" value="Transcribed_RNA"/>
</dbReference>
<dbReference type="InterPro" id="IPR027417">
    <property type="entry name" value="P-loop_NTPase"/>
</dbReference>
<gene>
    <name evidence="5" type="ORF">g.33995</name>
</gene>
<keyword evidence="2" id="KW-0342">GTP-binding</keyword>
<dbReference type="GO" id="GO:0003924">
    <property type="term" value="F:GTPase activity"/>
    <property type="evidence" value="ECO:0007669"/>
    <property type="project" value="InterPro"/>
</dbReference>
<evidence type="ECO:0000256" key="1">
    <source>
        <dbReference type="ARBA" id="ARBA00022741"/>
    </source>
</evidence>
<dbReference type="GO" id="GO:0005525">
    <property type="term" value="F:GTP binding"/>
    <property type="evidence" value="ECO:0007669"/>
    <property type="project" value="UniProtKB-KW"/>
</dbReference>
<accession>A0A1B6G7R4</accession>
<dbReference type="InterPro" id="IPR015894">
    <property type="entry name" value="Guanylate-bd_N"/>
</dbReference>
<feature type="non-terminal residue" evidence="5">
    <location>
        <position position="725"/>
    </location>
</feature>
<feature type="domain" description="GB1/RHD3-type G" evidence="4">
    <location>
        <begin position="71"/>
        <end position="301"/>
    </location>
</feature>
<dbReference type="Pfam" id="PF02263">
    <property type="entry name" value="GBP"/>
    <property type="match status" value="1"/>
</dbReference>
<dbReference type="InterPro" id="IPR030386">
    <property type="entry name" value="G_GB1_RHD3_dom"/>
</dbReference>
<dbReference type="SUPFAM" id="SSF52540">
    <property type="entry name" value="P-loop containing nucleoside triphosphate hydrolases"/>
    <property type="match status" value="1"/>
</dbReference>
<name>A0A1B6G7R4_9HEMI</name>
<evidence type="ECO:0000256" key="2">
    <source>
        <dbReference type="ARBA" id="ARBA00023134"/>
    </source>
</evidence>
<evidence type="ECO:0000256" key="3">
    <source>
        <dbReference type="PROSITE-ProRule" id="PRU01052"/>
    </source>
</evidence>
<organism evidence="5">
    <name type="scientific">Cuerna arida</name>
    <dbReference type="NCBI Taxonomy" id="1464854"/>
    <lineage>
        <taxon>Eukaryota</taxon>
        <taxon>Metazoa</taxon>
        <taxon>Ecdysozoa</taxon>
        <taxon>Arthropoda</taxon>
        <taxon>Hexapoda</taxon>
        <taxon>Insecta</taxon>
        <taxon>Pterygota</taxon>
        <taxon>Neoptera</taxon>
        <taxon>Paraneoptera</taxon>
        <taxon>Hemiptera</taxon>
        <taxon>Auchenorrhyncha</taxon>
        <taxon>Membracoidea</taxon>
        <taxon>Cicadellidae</taxon>
        <taxon>Cicadellinae</taxon>
        <taxon>Proconiini</taxon>
        <taxon>Cuerna</taxon>
    </lineage>
</organism>
<dbReference type="Pfam" id="PF16013">
    <property type="entry name" value="DUF4781"/>
    <property type="match status" value="1"/>
</dbReference>